<dbReference type="Gene3D" id="3.60.21.10">
    <property type="match status" value="1"/>
</dbReference>
<dbReference type="Proteomes" id="UP001418637">
    <property type="component" value="Unassembled WGS sequence"/>
</dbReference>
<dbReference type="InterPro" id="IPR004843">
    <property type="entry name" value="Calcineurin-like_PHP"/>
</dbReference>
<sequence length="299" mass="33080">MFRLIQLTDLHIAPLPALKLSQLWGKRLTGWLNWHKGRHRVHNRDILEQLIHAVVAQKADHIACTGDTTNLSLPQEWITSADILKKLGNPEDVSFVPGNHDAYVEGALEGLLETVRPYVLGDSAQDIHFPYVRRRGKITLIGLSSAIPTPPFKAYGQLGSKQLQELEKLLLELGQDHSCCRVIMIHHPPLIGGTSPARELKDSAAFEEVIKKAGAELVIYGHNHRTSIAHIAGPQQAVPVIGAPSASASKADATHRAAYHLFKIEDKDNGHVITLERHGLDETGHDLLLETRQLTPERQ</sequence>
<dbReference type="InterPro" id="IPR050884">
    <property type="entry name" value="CNP_phosphodiesterase-III"/>
</dbReference>
<evidence type="ECO:0000256" key="4">
    <source>
        <dbReference type="ARBA" id="ARBA00025742"/>
    </source>
</evidence>
<evidence type="ECO:0000256" key="1">
    <source>
        <dbReference type="ARBA" id="ARBA00022723"/>
    </source>
</evidence>
<dbReference type="RefSeq" id="WP_346337119.1">
    <property type="nucleotide sequence ID" value="NZ_JBBYXI010000003.1"/>
</dbReference>
<evidence type="ECO:0000313" key="7">
    <source>
        <dbReference type="Proteomes" id="UP001418637"/>
    </source>
</evidence>
<proteinExistence type="inferred from homology"/>
<feature type="domain" description="Calcineurin-like phosphoesterase" evidence="5">
    <location>
        <begin position="3"/>
        <end position="225"/>
    </location>
</feature>
<keyword evidence="2" id="KW-0378">Hydrolase</keyword>
<dbReference type="PANTHER" id="PTHR42988:SF2">
    <property type="entry name" value="CYCLIC NUCLEOTIDE PHOSPHODIESTERASE CBUA0032-RELATED"/>
    <property type="match status" value="1"/>
</dbReference>
<protein>
    <submittedName>
        <fullName evidence="6">Metallophosphoesterase</fullName>
    </submittedName>
</protein>
<dbReference type="InterPro" id="IPR029052">
    <property type="entry name" value="Metallo-depent_PP-like"/>
</dbReference>
<dbReference type="SUPFAM" id="SSF56300">
    <property type="entry name" value="Metallo-dependent phosphatases"/>
    <property type="match status" value="1"/>
</dbReference>
<gene>
    <name evidence="6" type="ORF">WJT86_08415</name>
</gene>
<dbReference type="EMBL" id="JBBYXI010000003">
    <property type="protein sequence ID" value="MEN3931078.1"/>
    <property type="molecule type" value="Genomic_DNA"/>
</dbReference>
<evidence type="ECO:0000313" key="6">
    <source>
        <dbReference type="EMBL" id="MEN3931078.1"/>
    </source>
</evidence>
<comment type="caution">
    <text evidence="6">The sequence shown here is derived from an EMBL/GenBank/DDBJ whole genome shotgun (WGS) entry which is preliminary data.</text>
</comment>
<evidence type="ECO:0000256" key="2">
    <source>
        <dbReference type="ARBA" id="ARBA00022801"/>
    </source>
</evidence>
<reference evidence="6 7" key="1">
    <citation type="submission" date="2024-04" db="EMBL/GenBank/DDBJ databases">
        <title>A novel species isolated from cricket.</title>
        <authorList>
            <person name="Wang H.-C."/>
        </authorList>
    </citation>
    <scope>NUCLEOTIDE SEQUENCE [LARGE SCALE GENOMIC DNA]</scope>
    <source>
        <strain evidence="6 7">WL0021</strain>
    </source>
</reference>
<evidence type="ECO:0000256" key="3">
    <source>
        <dbReference type="ARBA" id="ARBA00023004"/>
    </source>
</evidence>
<organism evidence="6 7">
    <name type="scientific">Hohaiivirga grylli</name>
    <dbReference type="NCBI Taxonomy" id="3133970"/>
    <lineage>
        <taxon>Bacteria</taxon>
        <taxon>Pseudomonadati</taxon>
        <taxon>Pseudomonadota</taxon>
        <taxon>Alphaproteobacteria</taxon>
        <taxon>Hyphomicrobiales</taxon>
        <taxon>Methylobacteriaceae</taxon>
        <taxon>Hohaiivirga</taxon>
    </lineage>
</organism>
<keyword evidence="7" id="KW-1185">Reference proteome</keyword>
<dbReference type="Pfam" id="PF00149">
    <property type="entry name" value="Metallophos"/>
    <property type="match status" value="1"/>
</dbReference>
<accession>A0ABV0BJ99</accession>
<name>A0ABV0BJ99_9HYPH</name>
<keyword evidence="1" id="KW-0479">Metal-binding</keyword>
<comment type="similarity">
    <text evidence="4">Belongs to the cyclic nucleotide phosphodiesterase class-III family.</text>
</comment>
<dbReference type="PANTHER" id="PTHR42988">
    <property type="entry name" value="PHOSPHOHYDROLASE"/>
    <property type="match status" value="1"/>
</dbReference>
<evidence type="ECO:0000259" key="5">
    <source>
        <dbReference type="Pfam" id="PF00149"/>
    </source>
</evidence>
<keyword evidence="3" id="KW-0408">Iron</keyword>